<keyword evidence="2" id="KW-0378">Hydrolase</keyword>
<accession>A0ABR1URQ6</accession>
<dbReference type="SUPFAM" id="SSF53474">
    <property type="entry name" value="alpha/beta-Hydrolases"/>
    <property type="match status" value="1"/>
</dbReference>
<comment type="caution">
    <text evidence="6">The sequence shown here is derived from an EMBL/GenBank/DDBJ whole genome shotgun (WGS) entry which is preliminary data.</text>
</comment>
<evidence type="ECO:0000256" key="5">
    <source>
        <dbReference type="SAM" id="SignalP"/>
    </source>
</evidence>
<dbReference type="Proteomes" id="UP001446871">
    <property type="component" value="Unassembled WGS sequence"/>
</dbReference>
<evidence type="ECO:0000256" key="3">
    <source>
        <dbReference type="ARBA" id="ARBA00022963"/>
    </source>
</evidence>
<proteinExistence type="predicted"/>
<evidence type="ECO:0000256" key="1">
    <source>
        <dbReference type="ARBA" id="ARBA00013201"/>
    </source>
</evidence>
<name>A0ABR1URQ6_9PEZI</name>
<evidence type="ECO:0000313" key="7">
    <source>
        <dbReference type="Proteomes" id="UP001446871"/>
    </source>
</evidence>
<dbReference type="PANTHER" id="PTHR10272:SF14">
    <property type="entry name" value="PAF ACETYLHYDROLASE FAMILY PROTEIN"/>
    <property type="match status" value="1"/>
</dbReference>
<keyword evidence="7" id="KW-1185">Reference proteome</keyword>
<dbReference type="Gene3D" id="3.40.50.1820">
    <property type="entry name" value="alpha/beta hydrolase"/>
    <property type="match status" value="1"/>
</dbReference>
<feature type="signal peptide" evidence="5">
    <location>
        <begin position="1"/>
        <end position="20"/>
    </location>
</feature>
<dbReference type="PANTHER" id="PTHR10272">
    <property type="entry name" value="PLATELET-ACTIVATING FACTOR ACETYLHYDROLASE"/>
    <property type="match status" value="1"/>
</dbReference>
<organism evidence="6 7">
    <name type="scientific">Apiospora saccharicola</name>
    <dbReference type="NCBI Taxonomy" id="335842"/>
    <lineage>
        <taxon>Eukaryota</taxon>
        <taxon>Fungi</taxon>
        <taxon>Dikarya</taxon>
        <taxon>Ascomycota</taxon>
        <taxon>Pezizomycotina</taxon>
        <taxon>Sordariomycetes</taxon>
        <taxon>Xylariomycetidae</taxon>
        <taxon>Amphisphaeriales</taxon>
        <taxon>Apiosporaceae</taxon>
        <taxon>Apiospora</taxon>
    </lineage>
</organism>
<dbReference type="EC" id="3.1.1.47" evidence="1"/>
<keyword evidence="4" id="KW-0443">Lipid metabolism</keyword>
<evidence type="ECO:0000256" key="4">
    <source>
        <dbReference type="ARBA" id="ARBA00023098"/>
    </source>
</evidence>
<dbReference type="InterPro" id="IPR029058">
    <property type="entry name" value="AB_hydrolase_fold"/>
</dbReference>
<keyword evidence="3" id="KW-0442">Lipid degradation</keyword>
<sequence>MRTLQLCAAAGALAWHQAAASSTLPPTTGPYHVGLQKHAVPFLNEADPVWPSNISTSFLVTIYYPTKQKPEAHDQERPYLDPATAALYEDLYNLTAGELSTITSPGLILDADPIDYSSSSLLPPTLFFGPGGGGPPSECYTTLLSDLASHGYTVLAMDHAYEQPFVRYPNGTGVYGLPILYPWTESMALAAQSARVQDAMALLDYLPTLEADTKVQLNQTHVGIFGGSLGGSAAAATLLAAQQQQHNTSSLDKQQSSFRAGINMDGTFFGPLADVGQPFLVLGQEGHGVPSKESLNDATWPAFASVQKTAYWRWVNLKGTLHHDFSDIGYWKELVPAIVERDGRVGPISGERLVEIWRAYMRAFFDLALMGRNTEDQHSLLDEGVDAEWPEKMWEGGGGSLT</sequence>
<reference evidence="6 7" key="1">
    <citation type="submission" date="2023-01" db="EMBL/GenBank/DDBJ databases">
        <title>Analysis of 21 Apiospora genomes using comparative genomics revels a genus with tremendous synthesis potential of carbohydrate active enzymes and secondary metabolites.</title>
        <authorList>
            <person name="Sorensen T."/>
        </authorList>
    </citation>
    <scope>NUCLEOTIDE SEQUENCE [LARGE SCALE GENOMIC DNA]</scope>
    <source>
        <strain evidence="6 7">CBS 83171</strain>
    </source>
</reference>
<feature type="chain" id="PRO_5046026926" description="1-alkyl-2-acetylglycerophosphocholine esterase" evidence="5">
    <location>
        <begin position="21"/>
        <end position="402"/>
    </location>
</feature>
<dbReference type="EMBL" id="JAQQWM010000006">
    <property type="protein sequence ID" value="KAK8060756.1"/>
    <property type="molecule type" value="Genomic_DNA"/>
</dbReference>
<evidence type="ECO:0000256" key="2">
    <source>
        <dbReference type="ARBA" id="ARBA00022801"/>
    </source>
</evidence>
<gene>
    <name evidence="6" type="ORF">PG996_010686</name>
</gene>
<keyword evidence="5" id="KW-0732">Signal</keyword>
<evidence type="ECO:0000313" key="6">
    <source>
        <dbReference type="EMBL" id="KAK8060756.1"/>
    </source>
</evidence>
<protein>
    <recommendedName>
        <fullName evidence="1">1-alkyl-2-acetylglycerophosphocholine esterase</fullName>
        <ecNumber evidence="1">3.1.1.47</ecNumber>
    </recommendedName>
</protein>